<evidence type="ECO:0000313" key="3">
    <source>
        <dbReference type="Proteomes" id="UP000241848"/>
    </source>
</evidence>
<reference evidence="2 3" key="1">
    <citation type="journal article" date="2014" name="BMC Genomics">
        <title>Comparison of environmental and isolate Sulfobacillus genomes reveals diverse carbon, sulfur, nitrogen, and hydrogen metabolisms.</title>
        <authorList>
            <person name="Justice N.B."/>
            <person name="Norman A."/>
            <person name="Brown C.T."/>
            <person name="Singh A."/>
            <person name="Thomas B.C."/>
            <person name="Banfield J.F."/>
        </authorList>
    </citation>
    <scope>NUCLEOTIDE SEQUENCE [LARGE SCALE GENOMIC DNA]</scope>
    <source>
        <strain evidence="2">AMDSBA3</strain>
    </source>
</reference>
<comment type="caution">
    <text evidence="2">The sequence shown here is derived from an EMBL/GenBank/DDBJ whole genome shotgun (WGS) entry which is preliminary data.</text>
</comment>
<protein>
    <submittedName>
        <fullName evidence="2">Uncharacterized protein</fullName>
    </submittedName>
</protein>
<dbReference type="EMBL" id="PXYV01000110">
    <property type="protein sequence ID" value="PSR19939.1"/>
    <property type="molecule type" value="Genomic_DNA"/>
</dbReference>
<proteinExistence type="predicted"/>
<sequence length="59" mass="6425">MNAEVASLHAILVAETVDHVRKQQELTETSLKRQVSPAGYQRRHGGKVAVETGEALGTR</sequence>
<accession>A0A2T2WCI1</accession>
<gene>
    <name evidence="2" type="ORF">C7B45_17445</name>
</gene>
<evidence type="ECO:0000256" key="1">
    <source>
        <dbReference type="SAM" id="MobiDB-lite"/>
    </source>
</evidence>
<dbReference type="Proteomes" id="UP000241848">
    <property type="component" value="Unassembled WGS sequence"/>
</dbReference>
<evidence type="ECO:0000313" key="2">
    <source>
        <dbReference type="EMBL" id="PSR19939.1"/>
    </source>
</evidence>
<name>A0A2T2WCI1_9FIRM</name>
<dbReference type="AlphaFoldDB" id="A0A2T2WCI1"/>
<organism evidence="2 3">
    <name type="scientific">Sulfobacillus acidophilus</name>
    <dbReference type="NCBI Taxonomy" id="53633"/>
    <lineage>
        <taxon>Bacteria</taxon>
        <taxon>Bacillati</taxon>
        <taxon>Bacillota</taxon>
        <taxon>Clostridia</taxon>
        <taxon>Eubacteriales</taxon>
        <taxon>Clostridiales Family XVII. Incertae Sedis</taxon>
        <taxon>Sulfobacillus</taxon>
    </lineage>
</organism>
<feature type="region of interest" description="Disordered" evidence="1">
    <location>
        <begin position="28"/>
        <end position="59"/>
    </location>
</feature>